<accession>A0AAV4VAK8</accession>
<protein>
    <recommendedName>
        <fullName evidence="3">Transposase</fullName>
    </recommendedName>
</protein>
<gene>
    <name evidence="1" type="primary">AVEN_210653_1</name>
    <name evidence="1" type="ORF">CEXT_512631</name>
</gene>
<comment type="caution">
    <text evidence="1">The sequence shown here is derived from an EMBL/GenBank/DDBJ whole genome shotgun (WGS) entry which is preliminary data.</text>
</comment>
<evidence type="ECO:0008006" key="3">
    <source>
        <dbReference type="Google" id="ProtNLM"/>
    </source>
</evidence>
<dbReference type="PANTHER" id="PTHR47326:SF1">
    <property type="entry name" value="HTH PSQ-TYPE DOMAIN-CONTAINING PROTEIN"/>
    <property type="match status" value="1"/>
</dbReference>
<evidence type="ECO:0000313" key="2">
    <source>
        <dbReference type="Proteomes" id="UP001054945"/>
    </source>
</evidence>
<reference evidence="1 2" key="1">
    <citation type="submission" date="2021-06" db="EMBL/GenBank/DDBJ databases">
        <title>Caerostris extrusa draft genome.</title>
        <authorList>
            <person name="Kono N."/>
            <person name="Arakawa K."/>
        </authorList>
    </citation>
    <scope>NUCLEOTIDE SEQUENCE [LARGE SCALE GENOMIC DNA]</scope>
</reference>
<organism evidence="1 2">
    <name type="scientific">Caerostris extrusa</name>
    <name type="common">Bark spider</name>
    <name type="synonym">Caerostris bankana</name>
    <dbReference type="NCBI Taxonomy" id="172846"/>
    <lineage>
        <taxon>Eukaryota</taxon>
        <taxon>Metazoa</taxon>
        <taxon>Ecdysozoa</taxon>
        <taxon>Arthropoda</taxon>
        <taxon>Chelicerata</taxon>
        <taxon>Arachnida</taxon>
        <taxon>Araneae</taxon>
        <taxon>Araneomorphae</taxon>
        <taxon>Entelegynae</taxon>
        <taxon>Araneoidea</taxon>
        <taxon>Araneidae</taxon>
        <taxon>Caerostris</taxon>
    </lineage>
</organism>
<dbReference type="Proteomes" id="UP001054945">
    <property type="component" value="Unassembled WGS sequence"/>
</dbReference>
<evidence type="ECO:0000313" key="1">
    <source>
        <dbReference type="EMBL" id="GIY66976.1"/>
    </source>
</evidence>
<proteinExistence type="predicted"/>
<sequence>MMKKFKETGSLAVKSSRGRKSVASTSVDVATDLQEGLSSADLPVRHTFALEVLACMEVDNDCPWNILWTDNAYFSFQGFVNTQNCRIWSMENPFANVPVNVSVKVWYMLMTSFIVGPLFIEEVMVNATSLSHNQFTSITCKSESFSYKMRLLHILQS</sequence>
<keyword evidence="2" id="KW-1185">Reference proteome</keyword>
<dbReference type="EMBL" id="BPLR01014181">
    <property type="protein sequence ID" value="GIY66976.1"/>
    <property type="molecule type" value="Genomic_DNA"/>
</dbReference>
<dbReference type="PANTHER" id="PTHR47326">
    <property type="entry name" value="TRANSPOSABLE ELEMENT TC3 TRANSPOSASE-LIKE PROTEIN"/>
    <property type="match status" value="1"/>
</dbReference>
<name>A0AAV4VAK8_CAEEX</name>
<dbReference type="AlphaFoldDB" id="A0AAV4VAK8"/>